<reference evidence="2 3" key="1">
    <citation type="submission" date="2017-08" db="EMBL/GenBank/DDBJ databases">
        <title>Substantial Increase in Enzyme Production by Combined Drug-Resistance Mutations in Paenibacillus agaridevorans.</title>
        <authorList>
            <person name="Tanaka Y."/>
            <person name="Funane K."/>
            <person name="Hosaka T."/>
            <person name="Shiwa Y."/>
            <person name="Fujita N."/>
            <person name="Miyazaki T."/>
            <person name="Yoshikawa H."/>
            <person name="Murakami K."/>
            <person name="Kasahara K."/>
            <person name="Inaoka T."/>
            <person name="Hiraga Y."/>
            <person name="Ochi K."/>
        </authorList>
    </citation>
    <scope>NUCLEOTIDE SEQUENCE [LARGE SCALE GENOMIC DNA]</scope>
    <source>
        <strain evidence="2 3">T-3040</strain>
    </source>
</reference>
<protein>
    <submittedName>
        <fullName evidence="2">Uncharacterized protein</fullName>
    </submittedName>
</protein>
<proteinExistence type="predicted"/>
<evidence type="ECO:0000313" key="2">
    <source>
        <dbReference type="EMBL" id="GBG12268.1"/>
    </source>
</evidence>
<feature type="transmembrane region" description="Helical" evidence="1">
    <location>
        <begin position="26"/>
        <end position="43"/>
    </location>
</feature>
<accession>A0A2R5F3H1</accession>
<keyword evidence="1" id="KW-1133">Transmembrane helix</keyword>
<evidence type="ECO:0000256" key="1">
    <source>
        <dbReference type="SAM" id="Phobius"/>
    </source>
</evidence>
<name>A0A2R5F3H1_9BACL</name>
<dbReference type="Proteomes" id="UP000245202">
    <property type="component" value="Unassembled WGS sequence"/>
</dbReference>
<dbReference type="AlphaFoldDB" id="A0A2R5F3H1"/>
<keyword evidence="1" id="KW-0812">Transmembrane</keyword>
<dbReference type="EMBL" id="BDQX01000458">
    <property type="protein sequence ID" value="GBG12268.1"/>
    <property type="molecule type" value="Genomic_DNA"/>
</dbReference>
<organism evidence="2 3">
    <name type="scientific">Paenibacillus agaridevorans</name>
    <dbReference type="NCBI Taxonomy" id="171404"/>
    <lineage>
        <taxon>Bacteria</taxon>
        <taxon>Bacillati</taxon>
        <taxon>Bacillota</taxon>
        <taxon>Bacilli</taxon>
        <taxon>Bacillales</taxon>
        <taxon>Paenibacillaceae</taxon>
        <taxon>Paenibacillus</taxon>
    </lineage>
</organism>
<sequence length="70" mass="7649">MAPKQNAAITNITVDVISMQQLKPPIVTYAIAKAIMLLFAVCASSQIEKIRSRLFHPDEECVNGYGKSAL</sequence>
<comment type="caution">
    <text evidence="2">The sequence shown here is derived from an EMBL/GenBank/DDBJ whole genome shotgun (WGS) entry which is preliminary data.</text>
</comment>
<gene>
    <name evidence="2" type="ORF">PAT3040_07138</name>
</gene>
<evidence type="ECO:0000313" key="3">
    <source>
        <dbReference type="Proteomes" id="UP000245202"/>
    </source>
</evidence>
<keyword evidence="3" id="KW-1185">Reference proteome</keyword>
<keyword evidence="1" id="KW-0472">Membrane</keyword>